<keyword evidence="4" id="KW-0804">Transcription</keyword>
<evidence type="ECO:0000256" key="5">
    <source>
        <dbReference type="ARBA" id="ARBA00023242"/>
    </source>
</evidence>
<dbReference type="InterPro" id="IPR002100">
    <property type="entry name" value="TF_MADSbox"/>
</dbReference>
<keyword evidence="5" id="KW-0539">Nucleus</keyword>
<feature type="region of interest" description="Disordered" evidence="6">
    <location>
        <begin position="168"/>
        <end position="187"/>
    </location>
</feature>
<dbReference type="PROSITE" id="PS50066">
    <property type="entry name" value="MADS_BOX_2"/>
    <property type="match status" value="1"/>
</dbReference>
<dbReference type="Gene3D" id="3.40.1810.10">
    <property type="entry name" value="Transcription factor, MADS-box"/>
    <property type="match status" value="1"/>
</dbReference>
<dbReference type="EMBL" id="KV004022">
    <property type="protein sequence ID" value="KZV35803.1"/>
    <property type="molecule type" value="Genomic_DNA"/>
</dbReference>
<feature type="region of interest" description="Disordered" evidence="6">
    <location>
        <begin position="133"/>
        <end position="153"/>
    </location>
</feature>
<dbReference type="GO" id="GO:0000987">
    <property type="term" value="F:cis-regulatory region sequence-specific DNA binding"/>
    <property type="evidence" value="ECO:0007669"/>
    <property type="project" value="InterPro"/>
</dbReference>
<dbReference type="CDD" id="cd00266">
    <property type="entry name" value="MADS_SRF_like"/>
    <property type="match status" value="1"/>
</dbReference>
<evidence type="ECO:0000256" key="1">
    <source>
        <dbReference type="ARBA" id="ARBA00004123"/>
    </source>
</evidence>
<keyword evidence="3" id="KW-0238">DNA-binding</keyword>
<dbReference type="GO" id="GO:0046983">
    <property type="term" value="F:protein dimerization activity"/>
    <property type="evidence" value="ECO:0007669"/>
    <property type="project" value="InterPro"/>
</dbReference>
<evidence type="ECO:0000256" key="6">
    <source>
        <dbReference type="SAM" id="MobiDB-lite"/>
    </source>
</evidence>
<dbReference type="AlphaFoldDB" id="A0A2Z7BMF6"/>
<dbReference type="InterPro" id="IPR033897">
    <property type="entry name" value="SRF-like_MADS-box"/>
</dbReference>
<dbReference type="SUPFAM" id="SSF55455">
    <property type="entry name" value="SRF-like"/>
    <property type="match status" value="1"/>
</dbReference>
<evidence type="ECO:0000313" key="9">
    <source>
        <dbReference type="Proteomes" id="UP000250235"/>
    </source>
</evidence>
<keyword evidence="2" id="KW-0805">Transcription regulation</keyword>
<name>A0A2Z7BMF6_9LAMI</name>
<keyword evidence="9" id="KW-1185">Reference proteome</keyword>
<reference evidence="8 9" key="1">
    <citation type="journal article" date="2015" name="Proc. Natl. Acad. Sci. U.S.A.">
        <title>The resurrection genome of Boea hygrometrica: A blueprint for survival of dehydration.</title>
        <authorList>
            <person name="Xiao L."/>
            <person name="Yang G."/>
            <person name="Zhang L."/>
            <person name="Yang X."/>
            <person name="Zhao S."/>
            <person name="Ji Z."/>
            <person name="Zhou Q."/>
            <person name="Hu M."/>
            <person name="Wang Y."/>
            <person name="Chen M."/>
            <person name="Xu Y."/>
            <person name="Jin H."/>
            <person name="Xiao X."/>
            <person name="Hu G."/>
            <person name="Bao F."/>
            <person name="Hu Y."/>
            <person name="Wan P."/>
            <person name="Li L."/>
            <person name="Deng X."/>
            <person name="Kuang T."/>
            <person name="Xiang C."/>
            <person name="Zhu J.K."/>
            <person name="Oliver M.J."/>
            <person name="He Y."/>
        </authorList>
    </citation>
    <scope>NUCLEOTIDE SEQUENCE [LARGE SCALE GENOMIC DNA]</scope>
    <source>
        <strain evidence="9">cv. XS01</strain>
    </source>
</reference>
<feature type="compositionally biased region" description="Pro residues" evidence="6">
    <location>
        <begin position="137"/>
        <end position="152"/>
    </location>
</feature>
<dbReference type="InterPro" id="IPR036879">
    <property type="entry name" value="TF_MADSbox_sf"/>
</dbReference>
<dbReference type="OrthoDB" id="1163690at2759"/>
<evidence type="ECO:0000259" key="7">
    <source>
        <dbReference type="PROSITE" id="PS50066"/>
    </source>
</evidence>
<sequence>MPKIHKKILDERQRNKVFKNRSEGLLKKLSELSILCGIDAAMVIHKRDEDNATLWPSPEMYRDRMQKFLNFSSIAREKKMVTHEKYLDQRVLDESSKISYGQLNLINVKSMKVLADYMVERVGKIISDYQLASEQEQPPPNPSSFEIPPPVPKLSSVEDLLSWSDTWFTSHPMESRQGDGGGIQGDD</sequence>
<dbReference type="GO" id="GO:0000981">
    <property type="term" value="F:DNA-binding transcription factor activity, RNA polymerase II-specific"/>
    <property type="evidence" value="ECO:0007669"/>
    <property type="project" value="InterPro"/>
</dbReference>
<dbReference type="GO" id="GO:0005634">
    <property type="term" value="C:nucleus"/>
    <property type="evidence" value="ECO:0007669"/>
    <property type="project" value="UniProtKB-SubCell"/>
</dbReference>
<dbReference type="GO" id="GO:0045944">
    <property type="term" value="P:positive regulation of transcription by RNA polymerase II"/>
    <property type="evidence" value="ECO:0007669"/>
    <property type="project" value="InterPro"/>
</dbReference>
<evidence type="ECO:0000313" key="8">
    <source>
        <dbReference type="EMBL" id="KZV35803.1"/>
    </source>
</evidence>
<evidence type="ECO:0000256" key="2">
    <source>
        <dbReference type="ARBA" id="ARBA00023015"/>
    </source>
</evidence>
<organism evidence="8 9">
    <name type="scientific">Dorcoceras hygrometricum</name>
    <dbReference type="NCBI Taxonomy" id="472368"/>
    <lineage>
        <taxon>Eukaryota</taxon>
        <taxon>Viridiplantae</taxon>
        <taxon>Streptophyta</taxon>
        <taxon>Embryophyta</taxon>
        <taxon>Tracheophyta</taxon>
        <taxon>Spermatophyta</taxon>
        <taxon>Magnoliopsida</taxon>
        <taxon>eudicotyledons</taxon>
        <taxon>Gunneridae</taxon>
        <taxon>Pentapetalae</taxon>
        <taxon>asterids</taxon>
        <taxon>lamiids</taxon>
        <taxon>Lamiales</taxon>
        <taxon>Gesneriaceae</taxon>
        <taxon>Didymocarpoideae</taxon>
        <taxon>Trichosporeae</taxon>
        <taxon>Loxocarpinae</taxon>
        <taxon>Dorcoceras</taxon>
    </lineage>
</organism>
<gene>
    <name evidence="8" type="ORF">F511_40019</name>
</gene>
<dbReference type="SMART" id="SM00432">
    <property type="entry name" value="MADS"/>
    <property type="match status" value="1"/>
</dbReference>
<accession>A0A2Z7BMF6</accession>
<dbReference type="Proteomes" id="UP000250235">
    <property type="component" value="Unassembled WGS sequence"/>
</dbReference>
<comment type="subcellular location">
    <subcellularLocation>
        <location evidence="1">Nucleus</location>
    </subcellularLocation>
</comment>
<evidence type="ECO:0000256" key="3">
    <source>
        <dbReference type="ARBA" id="ARBA00023125"/>
    </source>
</evidence>
<feature type="compositionally biased region" description="Gly residues" evidence="6">
    <location>
        <begin position="178"/>
        <end position="187"/>
    </location>
</feature>
<feature type="domain" description="MADS-box" evidence="7">
    <location>
        <begin position="6"/>
        <end position="44"/>
    </location>
</feature>
<protein>
    <submittedName>
        <fullName evidence="8">MADS-box transcription factor PHERES 2</fullName>
    </submittedName>
</protein>
<proteinExistence type="predicted"/>
<dbReference type="Pfam" id="PF00319">
    <property type="entry name" value="SRF-TF"/>
    <property type="match status" value="1"/>
</dbReference>
<evidence type="ECO:0000256" key="4">
    <source>
        <dbReference type="ARBA" id="ARBA00023163"/>
    </source>
</evidence>